<dbReference type="Gene3D" id="3.90.640.10">
    <property type="entry name" value="Actin, Chain A, domain 4"/>
    <property type="match status" value="1"/>
</dbReference>
<keyword evidence="3" id="KW-0143">Chaperone</keyword>
<protein>
    <recommendedName>
        <fullName evidence="8">Hsp70 protein</fullName>
    </recommendedName>
</protein>
<dbReference type="RefSeq" id="WP_344126222.1">
    <property type="nucleotide sequence ID" value="NZ_BAAARA010000002.1"/>
</dbReference>
<evidence type="ECO:0000256" key="5">
    <source>
        <dbReference type="SAM" id="Phobius"/>
    </source>
</evidence>
<keyword evidence="2" id="KW-0067">ATP-binding</keyword>
<dbReference type="PANTHER" id="PTHR45639">
    <property type="entry name" value="HSC70CB, ISOFORM G-RELATED"/>
    <property type="match status" value="1"/>
</dbReference>
<feature type="region of interest" description="Disordered" evidence="4">
    <location>
        <begin position="384"/>
        <end position="406"/>
    </location>
</feature>
<evidence type="ECO:0008006" key="8">
    <source>
        <dbReference type="Google" id="ProtNLM"/>
    </source>
</evidence>
<dbReference type="Proteomes" id="UP001501218">
    <property type="component" value="Unassembled WGS sequence"/>
</dbReference>
<sequence>MPYVLGVHLGSTVTTAATARRDGSQWAAATPVPLAGTGPVVPTVLCRVQDGSFVAGEAAARQEINHHEWVARGFTTRLGDDLPLVVGSEFVPPQRLVAAMIEWVADTVTHHQGHPPEHIAVAHSSTWGPHRIRLVQQALAQLGLSEVTMVPEPMAVAVDYAAKQKLEEHHPLVVANVGGSSTDITVLRRRAPSFEFVGSPLHSDHPSGQDLDDELVGLLREGFGEQLDSLDPGDPAQRAALTALRNECVRAKEALSRQPGISMWLDLPAGRTEFALSRTRFEQLARPHLERVPELISQAAQSVSLRTEDVETVILAGGTARVPLLQNLVGERLQQPPLVDAAPELAAARGAAVAASKVLTTDTDQGSVAETSVLMAVEGVDDAVPYDDEPEPVERPPIEVEPMPIEPPDENKAKRMKYIKLSVAAALVLIGVLITFFAEDTSFKGVLTLFQTVLHFGADRPS</sequence>
<dbReference type="Pfam" id="PF00012">
    <property type="entry name" value="HSP70"/>
    <property type="match status" value="1"/>
</dbReference>
<keyword evidence="5" id="KW-1133">Transmembrane helix</keyword>
<dbReference type="EMBL" id="BAAARA010000002">
    <property type="protein sequence ID" value="GAA2333269.1"/>
    <property type="molecule type" value="Genomic_DNA"/>
</dbReference>
<name>A0ABN3FMA3_9PSEU</name>
<keyword evidence="1" id="KW-0547">Nucleotide-binding</keyword>
<dbReference type="PRINTS" id="PR00301">
    <property type="entry name" value="HEATSHOCK70"/>
</dbReference>
<evidence type="ECO:0000256" key="2">
    <source>
        <dbReference type="ARBA" id="ARBA00022840"/>
    </source>
</evidence>
<evidence type="ECO:0000256" key="1">
    <source>
        <dbReference type="ARBA" id="ARBA00022741"/>
    </source>
</evidence>
<reference evidence="6 7" key="1">
    <citation type="journal article" date="2019" name="Int. J. Syst. Evol. Microbiol.">
        <title>The Global Catalogue of Microorganisms (GCM) 10K type strain sequencing project: providing services to taxonomists for standard genome sequencing and annotation.</title>
        <authorList>
            <consortium name="The Broad Institute Genomics Platform"/>
            <consortium name="The Broad Institute Genome Sequencing Center for Infectious Disease"/>
            <person name="Wu L."/>
            <person name="Ma J."/>
        </authorList>
    </citation>
    <scope>NUCLEOTIDE SEQUENCE [LARGE SCALE GENOMIC DNA]</scope>
    <source>
        <strain evidence="6 7">JCM 16221</strain>
    </source>
</reference>
<keyword evidence="7" id="KW-1185">Reference proteome</keyword>
<organism evidence="6 7">
    <name type="scientific">Saccharopolyspora halophila</name>
    <dbReference type="NCBI Taxonomy" id="405551"/>
    <lineage>
        <taxon>Bacteria</taxon>
        <taxon>Bacillati</taxon>
        <taxon>Actinomycetota</taxon>
        <taxon>Actinomycetes</taxon>
        <taxon>Pseudonocardiales</taxon>
        <taxon>Pseudonocardiaceae</taxon>
        <taxon>Saccharopolyspora</taxon>
    </lineage>
</organism>
<proteinExistence type="predicted"/>
<feature type="transmembrane region" description="Helical" evidence="5">
    <location>
        <begin position="418"/>
        <end position="438"/>
    </location>
</feature>
<dbReference type="Gene3D" id="3.30.420.40">
    <property type="match status" value="2"/>
</dbReference>
<keyword evidence="5" id="KW-0812">Transmembrane</keyword>
<gene>
    <name evidence="6" type="ORF">GCM10009854_05830</name>
</gene>
<evidence type="ECO:0000313" key="6">
    <source>
        <dbReference type="EMBL" id="GAA2333269.1"/>
    </source>
</evidence>
<dbReference type="SUPFAM" id="SSF53067">
    <property type="entry name" value="Actin-like ATPase domain"/>
    <property type="match status" value="2"/>
</dbReference>
<dbReference type="InterPro" id="IPR013126">
    <property type="entry name" value="Hsp_70_fam"/>
</dbReference>
<evidence type="ECO:0000256" key="3">
    <source>
        <dbReference type="ARBA" id="ARBA00023186"/>
    </source>
</evidence>
<evidence type="ECO:0000256" key="4">
    <source>
        <dbReference type="SAM" id="MobiDB-lite"/>
    </source>
</evidence>
<comment type="caution">
    <text evidence="6">The sequence shown here is derived from an EMBL/GenBank/DDBJ whole genome shotgun (WGS) entry which is preliminary data.</text>
</comment>
<keyword evidence="5" id="KW-0472">Membrane</keyword>
<accession>A0ABN3FMA3</accession>
<evidence type="ECO:0000313" key="7">
    <source>
        <dbReference type="Proteomes" id="UP001501218"/>
    </source>
</evidence>
<dbReference type="InterPro" id="IPR043129">
    <property type="entry name" value="ATPase_NBD"/>
</dbReference>